<evidence type="ECO:0000256" key="1">
    <source>
        <dbReference type="ARBA" id="ARBA00004123"/>
    </source>
</evidence>
<dbReference type="InterPro" id="IPR014876">
    <property type="entry name" value="DEK_C"/>
</dbReference>
<dbReference type="PROSITE" id="PS51998">
    <property type="entry name" value="DEK_C"/>
    <property type="match status" value="1"/>
</dbReference>
<keyword evidence="2" id="KW-0143">Chaperone</keyword>
<feature type="compositionally biased region" description="Basic and acidic residues" evidence="4">
    <location>
        <begin position="20"/>
        <end position="29"/>
    </location>
</feature>
<protein>
    <recommendedName>
        <fullName evidence="5">DEK-C domain-containing protein</fullName>
    </recommendedName>
</protein>
<feature type="compositionally biased region" description="Basic and acidic residues" evidence="4">
    <location>
        <begin position="85"/>
        <end position="107"/>
    </location>
</feature>
<evidence type="ECO:0000313" key="7">
    <source>
        <dbReference type="Proteomes" id="UP001420932"/>
    </source>
</evidence>
<feature type="compositionally biased region" description="Acidic residues" evidence="4">
    <location>
        <begin position="138"/>
        <end position="152"/>
    </location>
</feature>
<feature type="compositionally biased region" description="Acidic residues" evidence="4">
    <location>
        <begin position="449"/>
        <end position="472"/>
    </location>
</feature>
<keyword evidence="3" id="KW-0539">Nucleus</keyword>
<dbReference type="GO" id="GO:0005634">
    <property type="term" value="C:nucleus"/>
    <property type="evidence" value="ECO:0007669"/>
    <property type="project" value="UniProtKB-SubCell"/>
</dbReference>
<sequence>METEEAIEEKKTKPMASPSETEKSITRAMRDRVGHFKDQADSLTLEGVRRLLEKDLGMETFSLDIHKRFIKQCLQECFETGGDDNTSKTSREAVKEVASSTKEKRSDLAGAAEPPKEAKENISKDDDKTEGSPVLGLLEEEEDEDGAAEDGTDGTNESQTEKAPSEDIIKKAIKKRASYFRTNSHKVTMVDARRLLEDDLKLAKSTLDPFKTFIREQVDQILESTGDEKPVNEVKKKKSGRKASESDNEDQSSQSLNSEDEEEEVKPKKKVVPKRKIKSSEQPTKRKRSSVETKTSSKKQRKTVEQEEEKSSDSKDGGNLSEDGQSQSSVEEPVKKKKEVSNLAYGKRVEHLKSVIKSCGMSVPPSIYKRVKQAPESKRETCLIKELEDILKSEGLSANPSEKDIKTVKKRKERTKELEGIDLSNIVSTSRRRSSFSSMIPPKPQTPVESDEEESEEHESNDEEGGDDDDAGNTDGSNSEGASEESNEDAEDEDSD</sequence>
<feature type="region of interest" description="Disordered" evidence="4">
    <location>
        <begin position="79"/>
        <end position="168"/>
    </location>
</feature>
<dbReference type="Pfam" id="PF09649">
    <property type="entry name" value="CHZ"/>
    <property type="match status" value="1"/>
</dbReference>
<proteinExistence type="predicted"/>
<feature type="domain" description="DEK-C" evidence="5">
    <location>
        <begin position="163"/>
        <end position="223"/>
    </location>
</feature>
<dbReference type="InterPro" id="IPR037647">
    <property type="entry name" value="HIRIP3"/>
</dbReference>
<gene>
    <name evidence="6" type="ORF">Syun_003117</name>
</gene>
<feature type="compositionally biased region" description="Basic residues" evidence="4">
    <location>
        <begin position="267"/>
        <end position="277"/>
    </location>
</feature>
<dbReference type="Proteomes" id="UP001420932">
    <property type="component" value="Unassembled WGS sequence"/>
</dbReference>
<accession>A0AAP0L1N8</accession>
<dbReference type="PANTHER" id="PTHR15410">
    <property type="entry name" value="HIRA-INTERACTING PROTEIN 3"/>
    <property type="match status" value="1"/>
</dbReference>
<feature type="compositionally biased region" description="Basic and acidic residues" evidence="4">
    <location>
        <begin position="302"/>
        <end position="316"/>
    </location>
</feature>
<dbReference type="PANTHER" id="PTHR15410:SF2">
    <property type="entry name" value="HIRA-INTERACTING PROTEIN 3"/>
    <property type="match status" value="1"/>
</dbReference>
<evidence type="ECO:0000259" key="5">
    <source>
        <dbReference type="PROSITE" id="PS51998"/>
    </source>
</evidence>
<comment type="subcellular location">
    <subcellularLocation>
        <location evidence="1">Nucleus</location>
    </subcellularLocation>
</comment>
<name>A0AAP0L1N8_9MAGN</name>
<feature type="compositionally biased region" description="Basic and acidic residues" evidence="4">
    <location>
        <begin position="159"/>
        <end position="168"/>
    </location>
</feature>
<comment type="caution">
    <text evidence="6">The sequence shown here is derived from an EMBL/GenBank/DDBJ whole genome shotgun (WGS) entry which is preliminary data.</text>
</comment>
<keyword evidence="7" id="KW-1185">Reference proteome</keyword>
<feature type="region of interest" description="Disordered" evidence="4">
    <location>
        <begin position="222"/>
        <end position="347"/>
    </location>
</feature>
<dbReference type="AlphaFoldDB" id="A0AAP0L1N8"/>
<organism evidence="6 7">
    <name type="scientific">Stephania yunnanensis</name>
    <dbReference type="NCBI Taxonomy" id="152371"/>
    <lineage>
        <taxon>Eukaryota</taxon>
        <taxon>Viridiplantae</taxon>
        <taxon>Streptophyta</taxon>
        <taxon>Embryophyta</taxon>
        <taxon>Tracheophyta</taxon>
        <taxon>Spermatophyta</taxon>
        <taxon>Magnoliopsida</taxon>
        <taxon>Ranunculales</taxon>
        <taxon>Menispermaceae</taxon>
        <taxon>Menispermoideae</taxon>
        <taxon>Cissampelideae</taxon>
        <taxon>Stephania</taxon>
    </lineage>
</organism>
<evidence type="ECO:0000313" key="6">
    <source>
        <dbReference type="EMBL" id="KAK9162215.1"/>
    </source>
</evidence>
<dbReference type="EMBL" id="JBBNAF010000002">
    <property type="protein sequence ID" value="KAK9162215.1"/>
    <property type="molecule type" value="Genomic_DNA"/>
</dbReference>
<dbReference type="InterPro" id="IPR019098">
    <property type="entry name" value="Histone_chaperone_domain_CHZ"/>
</dbReference>
<feature type="compositionally biased region" description="Basic and acidic residues" evidence="4">
    <location>
        <begin position="114"/>
        <end position="130"/>
    </location>
</feature>
<feature type="compositionally biased region" description="Acidic residues" evidence="4">
    <location>
        <begin position="482"/>
        <end position="496"/>
    </location>
</feature>
<feature type="region of interest" description="Disordered" evidence="4">
    <location>
        <begin position="392"/>
        <end position="496"/>
    </location>
</feature>
<evidence type="ECO:0000256" key="4">
    <source>
        <dbReference type="SAM" id="MobiDB-lite"/>
    </source>
</evidence>
<feature type="region of interest" description="Disordered" evidence="4">
    <location>
        <begin position="1"/>
        <end position="29"/>
    </location>
</feature>
<reference evidence="6 7" key="1">
    <citation type="submission" date="2024-01" db="EMBL/GenBank/DDBJ databases">
        <title>Genome assemblies of Stephania.</title>
        <authorList>
            <person name="Yang L."/>
        </authorList>
    </citation>
    <scope>NUCLEOTIDE SEQUENCE [LARGE SCALE GENOMIC DNA]</scope>
    <source>
        <strain evidence="6">YNDBR</strain>
        <tissue evidence="6">Leaf</tissue>
    </source>
</reference>
<evidence type="ECO:0000256" key="3">
    <source>
        <dbReference type="ARBA" id="ARBA00023242"/>
    </source>
</evidence>
<evidence type="ECO:0000256" key="2">
    <source>
        <dbReference type="ARBA" id="ARBA00023186"/>
    </source>
</evidence>
<dbReference type="SMART" id="SM01082">
    <property type="entry name" value="CHZ"/>
    <property type="match status" value="1"/>
</dbReference>